<evidence type="ECO:0000313" key="6">
    <source>
        <dbReference type="Proteomes" id="UP001153954"/>
    </source>
</evidence>
<evidence type="ECO:0000256" key="2">
    <source>
        <dbReference type="ARBA" id="ARBA00022771"/>
    </source>
</evidence>
<keyword evidence="2" id="KW-0863">Zinc-finger</keyword>
<feature type="domain" description="FLYWCH-type" evidence="4">
    <location>
        <begin position="135"/>
        <end position="193"/>
    </location>
</feature>
<keyword evidence="1" id="KW-0479">Metal-binding</keyword>
<gene>
    <name evidence="5" type="ORF">EEDITHA_LOCUS2223</name>
</gene>
<keyword evidence="6" id="KW-1185">Reference proteome</keyword>
<evidence type="ECO:0000313" key="5">
    <source>
        <dbReference type="EMBL" id="CAH2085780.1"/>
    </source>
</evidence>
<evidence type="ECO:0000259" key="4">
    <source>
        <dbReference type="Pfam" id="PF04500"/>
    </source>
</evidence>
<name>A0AAU9TFC3_EUPED</name>
<dbReference type="InterPro" id="IPR007588">
    <property type="entry name" value="Znf_FLYWCH"/>
</dbReference>
<keyword evidence="3" id="KW-0862">Zinc</keyword>
<proteinExistence type="predicted"/>
<dbReference type="Proteomes" id="UP001153954">
    <property type="component" value="Unassembled WGS sequence"/>
</dbReference>
<dbReference type="EMBL" id="CAKOGL010000004">
    <property type="protein sequence ID" value="CAH2085780.1"/>
    <property type="molecule type" value="Genomic_DNA"/>
</dbReference>
<accession>A0AAU9TFC3</accession>
<dbReference type="Gene3D" id="2.20.25.240">
    <property type="match status" value="1"/>
</dbReference>
<dbReference type="GO" id="GO:0008270">
    <property type="term" value="F:zinc ion binding"/>
    <property type="evidence" value="ECO:0007669"/>
    <property type="project" value="UniProtKB-KW"/>
</dbReference>
<protein>
    <recommendedName>
        <fullName evidence="4">FLYWCH-type domain-containing protein</fullName>
    </recommendedName>
</protein>
<evidence type="ECO:0000256" key="1">
    <source>
        <dbReference type="ARBA" id="ARBA00022723"/>
    </source>
</evidence>
<evidence type="ECO:0000256" key="3">
    <source>
        <dbReference type="ARBA" id="ARBA00022833"/>
    </source>
</evidence>
<comment type="caution">
    <text evidence="5">The sequence shown here is derived from an EMBL/GenBank/DDBJ whole genome shotgun (WGS) entry which is preliminary data.</text>
</comment>
<dbReference type="Pfam" id="PF04500">
    <property type="entry name" value="FLYWCH"/>
    <property type="match status" value="1"/>
</dbReference>
<sequence>MFEGSILSPHLKTIICSSPNDNNDTRPSIYKISKSFLHEDAEYREQVEMYQHTPLLRIVLQVQEQFVRHFLGPAASTKEVHCPARLSISSTSSTLTRSNLSQHQLEELPRRQSKLVRKRCTGCYAKLKAQGLLITLQNGKNQLLYKGYTYYKHYTSRLHNSIRWTCTRYPKCKAYVYTSESLVIKSVNNEHCHVARQLHINNDGKYIKL</sequence>
<dbReference type="AlphaFoldDB" id="A0AAU9TFC3"/>
<organism evidence="5 6">
    <name type="scientific">Euphydryas editha</name>
    <name type="common">Edith's checkerspot</name>
    <dbReference type="NCBI Taxonomy" id="104508"/>
    <lineage>
        <taxon>Eukaryota</taxon>
        <taxon>Metazoa</taxon>
        <taxon>Ecdysozoa</taxon>
        <taxon>Arthropoda</taxon>
        <taxon>Hexapoda</taxon>
        <taxon>Insecta</taxon>
        <taxon>Pterygota</taxon>
        <taxon>Neoptera</taxon>
        <taxon>Endopterygota</taxon>
        <taxon>Lepidoptera</taxon>
        <taxon>Glossata</taxon>
        <taxon>Ditrysia</taxon>
        <taxon>Papilionoidea</taxon>
        <taxon>Nymphalidae</taxon>
        <taxon>Nymphalinae</taxon>
        <taxon>Euphydryas</taxon>
    </lineage>
</organism>
<reference evidence="5" key="1">
    <citation type="submission" date="2022-03" db="EMBL/GenBank/DDBJ databases">
        <authorList>
            <person name="Tunstrom K."/>
        </authorList>
    </citation>
    <scope>NUCLEOTIDE SEQUENCE</scope>
</reference>